<dbReference type="EMBL" id="KY684105">
    <property type="protein sequence ID" value="ARF10822.1"/>
    <property type="molecule type" value="Genomic_DNA"/>
</dbReference>
<organism evidence="1">
    <name type="scientific">Hokovirus HKV1</name>
    <dbReference type="NCBI Taxonomy" id="1977638"/>
    <lineage>
        <taxon>Viruses</taxon>
        <taxon>Varidnaviria</taxon>
        <taxon>Bamfordvirae</taxon>
        <taxon>Nucleocytoviricota</taxon>
        <taxon>Megaviricetes</taxon>
        <taxon>Imitervirales</taxon>
        <taxon>Mimiviridae</taxon>
        <taxon>Klosneuvirinae</taxon>
        <taxon>Hokovirus</taxon>
    </lineage>
</organism>
<gene>
    <name evidence="1" type="ORF">Hokovirus_3_95</name>
</gene>
<evidence type="ECO:0000313" key="1">
    <source>
        <dbReference type="EMBL" id="ARF10822.1"/>
    </source>
</evidence>
<sequence>MHYYNCTSCGNKIADKILLYRDEYLRISNNNKMTREEKEKHLTEYCKKVLRIKRYCCSFRINTGVDEADLLV</sequence>
<protein>
    <submittedName>
        <fullName evidence="1">Uncharacterized protein</fullName>
    </submittedName>
</protein>
<accession>A0A1V0SGH9</accession>
<reference evidence="1" key="1">
    <citation type="journal article" date="2017" name="Science">
        <title>Giant viruses with an expanded complement of translation system components.</title>
        <authorList>
            <person name="Schulz F."/>
            <person name="Yutin N."/>
            <person name="Ivanova N.N."/>
            <person name="Ortega D.R."/>
            <person name="Lee T.K."/>
            <person name="Vierheilig J."/>
            <person name="Daims H."/>
            <person name="Horn M."/>
            <person name="Wagner M."/>
            <person name="Jensen G.J."/>
            <person name="Kyrpides N.C."/>
            <person name="Koonin E.V."/>
            <person name="Woyke T."/>
        </authorList>
    </citation>
    <scope>NUCLEOTIDE SEQUENCE</scope>
    <source>
        <strain evidence="1">HKV1</strain>
    </source>
</reference>
<proteinExistence type="predicted"/>
<name>A0A1V0SGH9_9VIRU</name>